<reference evidence="1" key="1">
    <citation type="submission" date="2020-08" db="EMBL/GenBank/DDBJ databases">
        <title>Multicomponent nature underlies the extraordinary mechanical properties of spider dragline silk.</title>
        <authorList>
            <person name="Kono N."/>
            <person name="Nakamura H."/>
            <person name="Mori M."/>
            <person name="Yoshida Y."/>
            <person name="Ohtoshi R."/>
            <person name="Malay A.D."/>
            <person name="Moran D.A.P."/>
            <person name="Tomita M."/>
            <person name="Numata K."/>
            <person name="Arakawa K."/>
        </authorList>
    </citation>
    <scope>NUCLEOTIDE SEQUENCE</scope>
</reference>
<name>A0A8X6PQ27_NEPPI</name>
<protein>
    <submittedName>
        <fullName evidence="1">Uncharacterized protein</fullName>
    </submittedName>
</protein>
<organism evidence="1 2">
    <name type="scientific">Nephila pilipes</name>
    <name type="common">Giant wood spider</name>
    <name type="synonym">Nephila maculata</name>
    <dbReference type="NCBI Taxonomy" id="299642"/>
    <lineage>
        <taxon>Eukaryota</taxon>
        <taxon>Metazoa</taxon>
        <taxon>Ecdysozoa</taxon>
        <taxon>Arthropoda</taxon>
        <taxon>Chelicerata</taxon>
        <taxon>Arachnida</taxon>
        <taxon>Araneae</taxon>
        <taxon>Araneomorphae</taxon>
        <taxon>Entelegynae</taxon>
        <taxon>Araneoidea</taxon>
        <taxon>Nephilidae</taxon>
        <taxon>Nephila</taxon>
    </lineage>
</organism>
<dbReference type="AlphaFoldDB" id="A0A8X6PQ27"/>
<dbReference type="EMBL" id="BMAW01071737">
    <property type="protein sequence ID" value="GFT79463.1"/>
    <property type="molecule type" value="Genomic_DNA"/>
</dbReference>
<sequence length="89" mass="10082">MRELTSKIESAIHFIGPDLGGSSRIAILLLDCLFGMPDLTKGSKECILGKRMVSKYSAVESNKFFSKFLTMTLFVKIEDFILRFFINPQ</sequence>
<comment type="caution">
    <text evidence="1">The sequence shown here is derived from an EMBL/GenBank/DDBJ whole genome shotgun (WGS) entry which is preliminary data.</text>
</comment>
<gene>
    <name evidence="1" type="ORF">NPIL_695721</name>
</gene>
<accession>A0A8X6PQ27</accession>
<dbReference type="Proteomes" id="UP000887013">
    <property type="component" value="Unassembled WGS sequence"/>
</dbReference>
<keyword evidence="2" id="KW-1185">Reference proteome</keyword>
<proteinExistence type="predicted"/>
<evidence type="ECO:0000313" key="2">
    <source>
        <dbReference type="Proteomes" id="UP000887013"/>
    </source>
</evidence>
<evidence type="ECO:0000313" key="1">
    <source>
        <dbReference type="EMBL" id="GFT79463.1"/>
    </source>
</evidence>